<gene>
    <name evidence="2" type="ORF">SAMN04488518_10127</name>
</gene>
<dbReference type="Proteomes" id="UP000199598">
    <property type="component" value="Unassembled WGS sequence"/>
</dbReference>
<comment type="caution">
    <text evidence="2">The sequence shown here is derived from an EMBL/GenBank/DDBJ whole genome shotgun (WGS) entry which is preliminary data.</text>
</comment>
<feature type="compositionally biased region" description="Polar residues" evidence="1">
    <location>
        <begin position="31"/>
        <end position="63"/>
    </location>
</feature>
<feature type="region of interest" description="Disordered" evidence="1">
    <location>
        <begin position="30"/>
        <end position="66"/>
    </location>
</feature>
<organism evidence="2 3">
    <name type="scientific">Pseudovibrio ascidiaceicola</name>
    <dbReference type="NCBI Taxonomy" id="285279"/>
    <lineage>
        <taxon>Bacteria</taxon>
        <taxon>Pseudomonadati</taxon>
        <taxon>Pseudomonadota</taxon>
        <taxon>Alphaproteobacteria</taxon>
        <taxon>Hyphomicrobiales</taxon>
        <taxon>Stappiaceae</taxon>
        <taxon>Pseudovibrio</taxon>
    </lineage>
</organism>
<accession>A0A1I3UUC0</accession>
<evidence type="ECO:0000313" key="3">
    <source>
        <dbReference type="Proteomes" id="UP000199598"/>
    </source>
</evidence>
<dbReference type="RefSeq" id="WP_093515856.1">
    <property type="nucleotide sequence ID" value="NZ_FOSK01000001.1"/>
</dbReference>
<sequence>MASDILGNAFHRFLTLMLVSGMLMGVLSRPTAAQSETPPSPQQDQAPVSDAASEQPTTSQSSEVKPGYYSQVDQSLGVLLSIYDAPSDEAAIIVQLPGDTILNSNGEQKQVDDLRWQHVSLGEIEGWVEAKKLRTAVPVPFTGTDLPVLGVCGGTEPSWSIEWNSDVVTYSNIIGLLHRVPFQSVKAEKDKNATLLQAGNESIDLQMTISEKQCTFTPLDSFVWGEAVATITQLGQKPVTLKGCCRPVSDGYH</sequence>
<protein>
    <recommendedName>
        <fullName evidence="4">SH3 domain-containing protein</fullName>
    </recommendedName>
</protein>
<evidence type="ECO:0008006" key="4">
    <source>
        <dbReference type="Google" id="ProtNLM"/>
    </source>
</evidence>
<evidence type="ECO:0000256" key="1">
    <source>
        <dbReference type="SAM" id="MobiDB-lite"/>
    </source>
</evidence>
<dbReference type="EMBL" id="FOSK01000001">
    <property type="protein sequence ID" value="SFJ86373.1"/>
    <property type="molecule type" value="Genomic_DNA"/>
</dbReference>
<keyword evidence="3" id="KW-1185">Reference proteome</keyword>
<name>A0A1I3UUC0_9HYPH</name>
<evidence type="ECO:0000313" key="2">
    <source>
        <dbReference type="EMBL" id="SFJ86373.1"/>
    </source>
</evidence>
<proteinExistence type="predicted"/>
<reference evidence="2 3" key="1">
    <citation type="submission" date="2016-10" db="EMBL/GenBank/DDBJ databases">
        <authorList>
            <person name="Varghese N."/>
            <person name="Submissions S."/>
        </authorList>
    </citation>
    <scope>NUCLEOTIDE SEQUENCE [LARGE SCALE GENOMIC DNA]</scope>
    <source>
        <strain evidence="2 3">DSM 16392</strain>
    </source>
</reference>